<reference evidence="1 2" key="1">
    <citation type="submission" date="2021-07" db="EMBL/GenBank/DDBJ databases">
        <title>Clostridium weizhouense sp. nov., an anaerobic bacterium isolated from activated sludge of Petroleum wastewater.</title>
        <authorList>
            <person name="Li Q."/>
        </authorList>
    </citation>
    <scope>NUCLEOTIDE SEQUENCE [LARGE SCALE GENOMIC DNA]</scope>
    <source>
        <strain evidence="1 2">YB-6</strain>
    </source>
</reference>
<dbReference type="Proteomes" id="UP001519921">
    <property type="component" value="Unassembled WGS sequence"/>
</dbReference>
<organism evidence="1 2">
    <name type="scientific">Clostridium weizhouense</name>
    <dbReference type="NCBI Taxonomy" id="2859781"/>
    <lineage>
        <taxon>Bacteria</taxon>
        <taxon>Bacillati</taxon>
        <taxon>Bacillota</taxon>
        <taxon>Clostridia</taxon>
        <taxon>Eubacteriales</taxon>
        <taxon>Clostridiaceae</taxon>
        <taxon>Clostridium</taxon>
    </lineage>
</organism>
<protein>
    <submittedName>
        <fullName evidence="1">Uncharacterized protein</fullName>
    </submittedName>
</protein>
<accession>A0ABS7ATE9</accession>
<sequence length="79" mass="9645">MKKSKEVSLDFRELKFLLFNKKKCRICGTKMKKITSEEYIGITRWGEYNTAREAYEVKFFYYCYKCDKKFLLEELVSKK</sequence>
<dbReference type="RefSeq" id="WP_219781400.1">
    <property type="nucleotide sequence ID" value="NZ_JAHXPT010000027.1"/>
</dbReference>
<name>A0ABS7ATE9_9CLOT</name>
<proteinExistence type="predicted"/>
<evidence type="ECO:0000313" key="2">
    <source>
        <dbReference type="Proteomes" id="UP001519921"/>
    </source>
</evidence>
<evidence type="ECO:0000313" key="1">
    <source>
        <dbReference type="EMBL" id="MBW6411937.1"/>
    </source>
</evidence>
<comment type="caution">
    <text evidence="1">The sequence shown here is derived from an EMBL/GenBank/DDBJ whole genome shotgun (WGS) entry which is preliminary data.</text>
</comment>
<gene>
    <name evidence="1" type="ORF">KYD98_17825</name>
</gene>
<keyword evidence="2" id="KW-1185">Reference proteome</keyword>
<dbReference type="EMBL" id="JAHXPT010000027">
    <property type="protein sequence ID" value="MBW6411937.1"/>
    <property type="molecule type" value="Genomic_DNA"/>
</dbReference>